<dbReference type="Pfam" id="PF01454">
    <property type="entry name" value="MAGE"/>
    <property type="match status" value="1"/>
</dbReference>
<organism evidence="3 4">
    <name type="scientific">Sporothrix epigloea</name>
    <dbReference type="NCBI Taxonomy" id="1892477"/>
    <lineage>
        <taxon>Eukaryota</taxon>
        <taxon>Fungi</taxon>
        <taxon>Dikarya</taxon>
        <taxon>Ascomycota</taxon>
        <taxon>Pezizomycotina</taxon>
        <taxon>Sordariomycetes</taxon>
        <taxon>Sordariomycetidae</taxon>
        <taxon>Ophiostomatales</taxon>
        <taxon>Ophiostomataceae</taxon>
        <taxon>Sporothrix</taxon>
    </lineage>
</organism>
<dbReference type="PANTHER" id="PTHR11736">
    <property type="entry name" value="MELANOMA-ASSOCIATED ANTIGEN MAGE ANTIGEN"/>
    <property type="match status" value="1"/>
</dbReference>
<evidence type="ECO:0000313" key="3">
    <source>
        <dbReference type="EMBL" id="CAK7271862.1"/>
    </source>
</evidence>
<keyword evidence="4" id="KW-1185">Reference proteome</keyword>
<dbReference type="Proteomes" id="UP001642502">
    <property type="component" value="Unassembled WGS sequence"/>
</dbReference>
<evidence type="ECO:0000256" key="1">
    <source>
        <dbReference type="SAM" id="MobiDB-lite"/>
    </source>
</evidence>
<dbReference type="Gene3D" id="1.10.10.1210">
    <property type="entry name" value="MAGE homology domain, winged helix WH2 motif"/>
    <property type="match status" value="1"/>
</dbReference>
<dbReference type="Gene3D" id="1.10.10.1200">
    <property type="entry name" value="MAGE homology domain, winged helix WH1 motif"/>
    <property type="match status" value="1"/>
</dbReference>
<dbReference type="InterPro" id="IPR037445">
    <property type="entry name" value="MAGE"/>
</dbReference>
<comment type="caution">
    <text evidence="3">The sequence shown here is derived from an EMBL/GenBank/DDBJ whole genome shotgun (WGS) entry which is preliminary data.</text>
</comment>
<proteinExistence type="predicted"/>
<feature type="region of interest" description="Disordered" evidence="1">
    <location>
        <begin position="1"/>
        <end position="112"/>
    </location>
</feature>
<evidence type="ECO:0000259" key="2">
    <source>
        <dbReference type="SMART" id="SM01373"/>
    </source>
</evidence>
<feature type="domain" description="MAGE" evidence="2">
    <location>
        <begin position="130"/>
        <end position="390"/>
    </location>
</feature>
<dbReference type="SMART" id="SM01373">
    <property type="entry name" value="MAGE"/>
    <property type="match status" value="1"/>
</dbReference>
<dbReference type="EMBL" id="CAWUON010000079">
    <property type="protein sequence ID" value="CAK7271862.1"/>
    <property type="molecule type" value="Genomic_DNA"/>
</dbReference>
<reference evidence="3 4" key="1">
    <citation type="submission" date="2024-01" db="EMBL/GenBank/DDBJ databases">
        <authorList>
            <person name="Allen C."/>
            <person name="Tagirdzhanova G."/>
        </authorList>
    </citation>
    <scope>NUCLEOTIDE SEQUENCE [LARGE SCALE GENOMIC DNA]</scope>
    <source>
        <strain evidence="3 4">CBS 119000</strain>
    </source>
</reference>
<gene>
    <name evidence="3" type="ORF">SEPCBS119000_004824</name>
</gene>
<dbReference type="InterPro" id="IPR041899">
    <property type="entry name" value="MAGE_WH2"/>
</dbReference>
<feature type="compositionally biased region" description="Basic residues" evidence="1">
    <location>
        <begin position="72"/>
        <end position="81"/>
    </location>
</feature>
<feature type="compositionally biased region" description="Acidic residues" evidence="1">
    <location>
        <begin position="31"/>
        <end position="67"/>
    </location>
</feature>
<name>A0ABP0DY01_9PEZI</name>
<dbReference type="InterPro" id="IPR041898">
    <property type="entry name" value="MAGE_WH1"/>
</dbReference>
<dbReference type="PANTHER" id="PTHR11736:SF14">
    <property type="entry name" value="NSE3 HOMOLOG, SMC5-SMC6 COMPLEX COMPONENT"/>
    <property type="match status" value="1"/>
</dbReference>
<accession>A0ABP0DY01</accession>
<dbReference type="InterPro" id="IPR002190">
    <property type="entry name" value="MHD_dom"/>
</dbReference>
<protein>
    <recommendedName>
        <fullName evidence="2">MAGE domain-containing protein</fullName>
    </recommendedName>
</protein>
<evidence type="ECO:0000313" key="4">
    <source>
        <dbReference type="Proteomes" id="UP001642502"/>
    </source>
</evidence>
<sequence>MPSLSQRQRRRPARDEEDDEAPRSRRRQQSEEEEEEEDEGGEVEMEEEEGEEEEEEEAEEEEDEEDEERQRERRQKQRARRRREEQQRRAANNEMDDDDDNQDGRTEVEDAVTAQNQRQILYYEMLAKRLTRYALASEPRRLPIRRLAVKEQVLDNDGKNFRRVFPIAQEQLQGIFGMTMADWPAREKTTMTMRERRKALKSQKASQPAAKSAAVDRYLLVSTLPAAYQECVFAPVLSDPDTSDNLESAIPPAPDAAYMGFVTLVVALITLNGGEMAQEDLEKLLGIVHGGRPGQARADEEFLQPISAAMGDFIDDEDARAGGGQQEDGSVAAGGTLQHMVRHGYLLRVVEAPTTAEGRGPVGGRAAGGRSKVMWYVGPRGKLEIGPEQVASVVHHVYGENAGPDLERRLRSSLQMANEPSAVGE</sequence>